<dbReference type="InterPro" id="IPR011053">
    <property type="entry name" value="Single_hybrid_motif"/>
</dbReference>
<dbReference type="GO" id="GO:0005960">
    <property type="term" value="C:glycine cleavage complex"/>
    <property type="evidence" value="ECO:0007669"/>
    <property type="project" value="UniProtKB-UniRule"/>
</dbReference>
<dbReference type="AlphaFoldDB" id="E4XE80"/>
<evidence type="ECO:0000256" key="5">
    <source>
        <dbReference type="PIRSR" id="PIRSR617453-50"/>
    </source>
</evidence>
<evidence type="ECO:0000256" key="2">
    <source>
        <dbReference type="ARBA" id="ARBA00022823"/>
    </source>
</evidence>
<evidence type="ECO:0000259" key="7">
    <source>
        <dbReference type="PROSITE" id="PS50968"/>
    </source>
</evidence>
<accession>E4XE80</accession>
<dbReference type="PROSITE" id="PS50968">
    <property type="entry name" value="BIOTINYL_LIPOYL"/>
    <property type="match status" value="1"/>
</dbReference>
<dbReference type="InterPro" id="IPR003016">
    <property type="entry name" value="2-oxoA_DH_lipoyl-BS"/>
</dbReference>
<evidence type="ECO:0000313" key="9">
    <source>
        <dbReference type="EMBL" id="CBY36253.1"/>
    </source>
</evidence>
<evidence type="ECO:0000313" key="8">
    <source>
        <dbReference type="EMBL" id="CBY09483.1"/>
    </source>
</evidence>
<dbReference type="NCBIfam" id="NF002270">
    <property type="entry name" value="PRK01202.1"/>
    <property type="match status" value="1"/>
</dbReference>
<dbReference type="GO" id="GO:0019464">
    <property type="term" value="P:glycine decarboxylation via glycine cleavage system"/>
    <property type="evidence" value="ECO:0007669"/>
    <property type="project" value="UniProtKB-UniRule"/>
</dbReference>
<dbReference type="GO" id="GO:0009249">
    <property type="term" value="P:protein lipoylation"/>
    <property type="evidence" value="ECO:0007669"/>
    <property type="project" value="TreeGrafter"/>
</dbReference>
<dbReference type="Proteomes" id="UP000011014">
    <property type="component" value="Unassembled WGS sequence"/>
</dbReference>
<keyword evidence="10" id="KW-1185">Reference proteome</keyword>
<dbReference type="OrthoDB" id="10264154at2759"/>
<name>E4XE80_OIKDI</name>
<dbReference type="FunCoup" id="E4XE80">
    <property type="interactions" value="71"/>
</dbReference>
<dbReference type="SUPFAM" id="SSF51230">
    <property type="entry name" value="Single hybrid motif"/>
    <property type="match status" value="1"/>
</dbReference>
<dbReference type="CDD" id="cd06848">
    <property type="entry name" value="GCS_H"/>
    <property type="match status" value="1"/>
</dbReference>
<comment type="cofactor">
    <cofactor evidence="6">
        <name>(R)-lipoate</name>
        <dbReference type="ChEBI" id="CHEBI:83088"/>
    </cofactor>
    <text evidence="6">Binds 1 lipoyl cofactor covalently.</text>
</comment>
<dbReference type="InterPro" id="IPR000089">
    <property type="entry name" value="Biotin_lipoyl"/>
</dbReference>
<feature type="domain" description="Lipoyl-binding" evidence="7">
    <location>
        <begin position="45"/>
        <end position="127"/>
    </location>
</feature>
<evidence type="ECO:0000256" key="1">
    <source>
        <dbReference type="ARBA" id="ARBA00009249"/>
    </source>
</evidence>
<evidence type="ECO:0000256" key="4">
    <source>
        <dbReference type="ARBA" id="ARBA00046240"/>
    </source>
</evidence>
<dbReference type="PANTHER" id="PTHR11715">
    <property type="entry name" value="GLYCINE CLEAVAGE SYSTEM H PROTEIN"/>
    <property type="match status" value="1"/>
</dbReference>
<feature type="modified residue" description="N6-lipoyllysine" evidence="5">
    <location>
        <position position="86"/>
    </location>
</feature>
<dbReference type="GO" id="GO:0005739">
    <property type="term" value="C:mitochondrion"/>
    <property type="evidence" value="ECO:0007669"/>
    <property type="project" value="UniProtKB-SubCell"/>
</dbReference>
<comment type="subunit">
    <text evidence="6">The glycine cleavage system is composed of four proteins: P, T, L and H.</text>
</comment>
<dbReference type="InterPro" id="IPR033753">
    <property type="entry name" value="GCV_H/Fam206"/>
</dbReference>
<keyword evidence="3 6" id="KW-0809">Transit peptide</keyword>
<keyword evidence="6" id="KW-0496">Mitochondrion</keyword>
<dbReference type="EMBL" id="FN653041">
    <property type="protein sequence ID" value="CBY09483.1"/>
    <property type="molecule type" value="Genomic_DNA"/>
</dbReference>
<dbReference type="Proteomes" id="UP000001307">
    <property type="component" value="Unassembled WGS sequence"/>
</dbReference>
<reference evidence="8" key="1">
    <citation type="journal article" date="2010" name="Science">
        <title>Plasticity of animal genome architecture unmasked by rapid evolution of a pelagic tunicate.</title>
        <authorList>
            <person name="Denoeud F."/>
            <person name="Henriet S."/>
            <person name="Mungpakdee S."/>
            <person name="Aury J.M."/>
            <person name="Da Silva C."/>
            <person name="Brinkmann H."/>
            <person name="Mikhaleva J."/>
            <person name="Olsen L.C."/>
            <person name="Jubin C."/>
            <person name="Canestro C."/>
            <person name="Bouquet J.M."/>
            <person name="Danks G."/>
            <person name="Poulain J."/>
            <person name="Campsteijn C."/>
            <person name="Adamski M."/>
            <person name="Cross I."/>
            <person name="Yadetie F."/>
            <person name="Muffato M."/>
            <person name="Louis A."/>
            <person name="Butcher S."/>
            <person name="Tsagkogeorga G."/>
            <person name="Konrad A."/>
            <person name="Singh S."/>
            <person name="Jensen M.F."/>
            <person name="Cong E.H."/>
            <person name="Eikeseth-Otteraa H."/>
            <person name="Noel B."/>
            <person name="Anthouard V."/>
            <person name="Porcel B.M."/>
            <person name="Kachouri-Lafond R."/>
            <person name="Nishino A."/>
            <person name="Ugolini M."/>
            <person name="Chourrout P."/>
            <person name="Nishida H."/>
            <person name="Aasland R."/>
            <person name="Huzurbazar S."/>
            <person name="Westhof E."/>
            <person name="Delsuc F."/>
            <person name="Lehrach H."/>
            <person name="Reinhardt R."/>
            <person name="Weissenbach J."/>
            <person name="Roy S.W."/>
            <person name="Artiguenave F."/>
            <person name="Postlethwait J.H."/>
            <person name="Manak J.R."/>
            <person name="Thompson E.M."/>
            <person name="Jaillon O."/>
            <person name="Du Pasquier L."/>
            <person name="Boudinot P."/>
            <person name="Liberles D.A."/>
            <person name="Volff J.N."/>
            <person name="Philippe H."/>
            <person name="Lenhard B."/>
            <person name="Roest Crollius H."/>
            <person name="Wincker P."/>
            <person name="Chourrout D."/>
        </authorList>
    </citation>
    <scope>NUCLEOTIDE SEQUENCE [LARGE SCALE GENOMIC DNA]</scope>
</reference>
<protein>
    <recommendedName>
        <fullName evidence="6">Glycine cleavage system H protein</fullName>
    </recommendedName>
</protein>
<gene>
    <name evidence="8" type="ORF">GSOID_T00008484001</name>
    <name evidence="9" type="ORF">GSOID_T00028740001</name>
</gene>
<comment type="subcellular location">
    <subcellularLocation>
        <location evidence="6">Mitochondrion</location>
    </subcellularLocation>
</comment>
<dbReference type="PANTHER" id="PTHR11715:SF3">
    <property type="entry name" value="GLYCINE CLEAVAGE SYSTEM H PROTEIN-RELATED"/>
    <property type="match status" value="1"/>
</dbReference>
<dbReference type="PROSITE" id="PS00189">
    <property type="entry name" value="LIPOYL"/>
    <property type="match status" value="1"/>
</dbReference>
<dbReference type="Gene3D" id="2.40.50.100">
    <property type="match status" value="1"/>
</dbReference>
<dbReference type="Pfam" id="PF01597">
    <property type="entry name" value="GCV_H"/>
    <property type="match status" value="1"/>
</dbReference>
<evidence type="ECO:0000313" key="10">
    <source>
        <dbReference type="Proteomes" id="UP000001307"/>
    </source>
</evidence>
<organism evidence="8">
    <name type="scientific">Oikopleura dioica</name>
    <name type="common">Tunicate</name>
    <dbReference type="NCBI Taxonomy" id="34765"/>
    <lineage>
        <taxon>Eukaryota</taxon>
        <taxon>Metazoa</taxon>
        <taxon>Chordata</taxon>
        <taxon>Tunicata</taxon>
        <taxon>Appendicularia</taxon>
        <taxon>Copelata</taxon>
        <taxon>Oikopleuridae</taxon>
        <taxon>Oikopleura</taxon>
    </lineage>
</organism>
<dbReference type="InParanoid" id="E4XE80"/>
<dbReference type="InterPro" id="IPR017453">
    <property type="entry name" value="GCV_H_sub"/>
</dbReference>
<evidence type="ECO:0000256" key="3">
    <source>
        <dbReference type="ARBA" id="ARBA00022946"/>
    </source>
</evidence>
<comment type="similarity">
    <text evidence="1 6">Belongs to the GcvH family.</text>
</comment>
<comment type="function">
    <text evidence="6">The H protein shuttles the methylamine group of glycine from the P protein to the T protein.</text>
</comment>
<keyword evidence="2 5" id="KW-0450">Lipoyl</keyword>
<proteinExistence type="inferred from homology"/>
<dbReference type="NCBIfam" id="TIGR00527">
    <property type="entry name" value="gcvH"/>
    <property type="match status" value="1"/>
</dbReference>
<dbReference type="HAMAP" id="MF_00272">
    <property type="entry name" value="GcvH"/>
    <property type="match status" value="1"/>
</dbReference>
<evidence type="ECO:0000256" key="6">
    <source>
        <dbReference type="RuleBase" id="RU364055"/>
    </source>
</evidence>
<sequence>MSLVCRRIVQNLTTINFTRQLAVTHRQLNLLFTDDHEWVKVENGVALIGISQHAADALGDIVYVELPEVGDEVEKGDDIGVIESVKSVGNIISPVSGEITEINEELADDASTINRAPYDDGWLVKVTVTDDTELEGLMDEETYAEFCAEEDN</sequence>
<comment type="function">
    <text evidence="4">The glycine cleavage system catalyzes the degradation of glycine. The H protein (GCSH) shuttles the methylamine group of glycine from the P protein (GLDC) to the T protein (GCST). Has a pivotal role in the lipoylation of enzymes involved in cellular energetics such as the mitochondrial dihydrolipoyllysine-residue acetyltransferase component of pyruvate dehydrogenase complex (DLAT), and the mitochondrial dihydrolipoyllysine-residue succinyltransferase component of 2-oxoglutarate dehydrogenase complex (DLST).</text>
</comment>
<dbReference type="InterPro" id="IPR002930">
    <property type="entry name" value="GCV_H"/>
</dbReference>
<dbReference type="EMBL" id="FN654746">
    <property type="protein sequence ID" value="CBY36253.1"/>
    <property type="molecule type" value="Genomic_DNA"/>
</dbReference>